<organism evidence="2 3">
    <name type="scientific">Bartonella apihabitans</name>
    <dbReference type="NCBI Taxonomy" id="2750929"/>
    <lineage>
        <taxon>Bacteria</taxon>
        <taxon>Pseudomonadati</taxon>
        <taxon>Pseudomonadota</taxon>
        <taxon>Alphaproteobacteria</taxon>
        <taxon>Hyphomicrobiales</taxon>
        <taxon>Bartonellaceae</taxon>
        <taxon>Bartonella</taxon>
    </lineage>
</organism>
<dbReference type="EMBL" id="CP015820">
    <property type="protein sequence ID" value="AQT41685.1"/>
    <property type="molecule type" value="Genomic_DNA"/>
</dbReference>
<evidence type="ECO:0000256" key="1">
    <source>
        <dbReference type="SAM" id="Phobius"/>
    </source>
</evidence>
<feature type="transmembrane region" description="Helical" evidence="1">
    <location>
        <begin position="70"/>
        <end position="96"/>
    </location>
</feature>
<dbReference type="AlphaFoldDB" id="A0A1U9M8N4"/>
<name>A0A1U9M8N4_9HYPH</name>
<keyword evidence="1" id="KW-0472">Membrane</keyword>
<keyword evidence="3" id="KW-1185">Reference proteome</keyword>
<sequence>MNETSFIICLVNVSATGIILRKQAVIVFVIFSFFGGLALFVCRCLTNYFLYSRFFNDRFLLAMMENFNSFVAFGLFLAENLLFAAIFSIFPTVYLYQLKKLPLVFVITYAGVIYLVAATGIAFYLNLARVTLPLGSILVYVLLTPFLYVIIPIGFVYLVYCIYWLAQTETKT</sequence>
<keyword evidence="1" id="KW-0812">Transmembrane</keyword>
<dbReference type="Proteomes" id="UP000189660">
    <property type="component" value="Chromosome"/>
</dbReference>
<dbReference type="KEGG" id="bapa:BBC0178_001770"/>
<feature type="transmembrane region" description="Helical" evidence="1">
    <location>
        <begin position="102"/>
        <end position="125"/>
    </location>
</feature>
<feature type="transmembrane region" description="Helical" evidence="1">
    <location>
        <begin position="25"/>
        <end position="50"/>
    </location>
</feature>
<reference evidence="2 3" key="1">
    <citation type="submission" date="2016-11" db="EMBL/GenBank/DDBJ databases">
        <title>Comparative genomics of Bartonella apis.</title>
        <authorList>
            <person name="Engel P."/>
        </authorList>
    </citation>
    <scope>NUCLEOTIDE SEQUENCE [LARGE SCALE GENOMIC DNA]</scope>
    <source>
        <strain evidence="2 3">BBC0178</strain>
    </source>
</reference>
<protein>
    <submittedName>
        <fullName evidence="2">Uncharacterized protein</fullName>
    </submittedName>
</protein>
<feature type="transmembrane region" description="Helical" evidence="1">
    <location>
        <begin position="137"/>
        <end position="166"/>
    </location>
</feature>
<evidence type="ECO:0000313" key="2">
    <source>
        <dbReference type="EMBL" id="AQT41685.1"/>
    </source>
</evidence>
<evidence type="ECO:0000313" key="3">
    <source>
        <dbReference type="Proteomes" id="UP000189660"/>
    </source>
</evidence>
<keyword evidence="1" id="KW-1133">Transmembrane helix</keyword>
<proteinExistence type="predicted"/>
<accession>A0A1U9M8N4</accession>
<gene>
    <name evidence="2" type="ORF">BBC0178_001770</name>
</gene>